<dbReference type="PRINTS" id="PR00206">
    <property type="entry name" value="CONNEXIN"/>
</dbReference>
<evidence type="ECO:0000256" key="4">
    <source>
        <dbReference type="ARBA" id="ARBA00022989"/>
    </source>
</evidence>
<dbReference type="Proteomes" id="UP000504632">
    <property type="component" value="Chromosome 5"/>
</dbReference>
<evidence type="ECO:0000256" key="1">
    <source>
        <dbReference type="ARBA" id="ARBA00004651"/>
    </source>
</evidence>
<dbReference type="Pfam" id="PF00029">
    <property type="entry name" value="Connexin"/>
    <property type="match status" value="1"/>
</dbReference>
<keyword evidence="4 6" id="KW-1133">Transmembrane helix</keyword>
<feature type="transmembrane region" description="Helical" evidence="6">
    <location>
        <begin position="27"/>
        <end position="47"/>
    </location>
</feature>
<dbReference type="InterPro" id="IPR000500">
    <property type="entry name" value="Connexin"/>
</dbReference>
<dbReference type="RefSeq" id="XP_030631028.1">
    <property type="nucleotide sequence ID" value="XM_030775168.1"/>
</dbReference>
<evidence type="ECO:0000313" key="9">
    <source>
        <dbReference type="RefSeq" id="XP_030631028.1"/>
    </source>
</evidence>
<name>A0A6J2VGQ8_CHACN</name>
<evidence type="ECO:0000256" key="6">
    <source>
        <dbReference type="SAM" id="Phobius"/>
    </source>
</evidence>
<dbReference type="InterPro" id="IPR038359">
    <property type="entry name" value="Connexin_N_sf"/>
</dbReference>
<dbReference type="InterPro" id="IPR013092">
    <property type="entry name" value="Connexin_N"/>
</dbReference>
<feature type="transmembrane region" description="Helical" evidence="6">
    <location>
        <begin position="203"/>
        <end position="225"/>
    </location>
</feature>
<feature type="transmembrane region" description="Helical" evidence="6">
    <location>
        <begin position="77"/>
        <end position="100"/>
    </location>
</feature>
<dbReference type="Gene3D" id="1.20.1440.80">
    <property type="entry name" value="Gap junction channel protein cysteine-rich domain"/>
    <property type="match status" value="1"/>
</dbReference>
<keyword evidence="3 6" id="KW-0812">Transmembrane</keyword>
<evidence type="ECO:0000256" key="2">
    <source>
        <dbReference type="ARBA" id="ARBA00022475"/>
    </source>
</evidence>
<dbReference type="OrthoDB" id="9045030at2759"/>
<dbReference type="GO" id="GO:0005243">
    <property type="term" value="F:gap junction channel activity"/>
    <property type="evidence" value="ECO:0007669"/>
    <property type="project" value="TreeGrafter"/>
</dbReference>
<dbReference type="GeneID" id="115812682"/>
<organism evidence="8 9">
    <name type="scientific">Chanos chanos</name>
    <name type="common">Milkfish</name>
    <name type="synonym">Mugil chanos</name>
    <dbReference type="NCBI Taxonomy" id="29144"/>
    <lineage>
        <taxon>Eukaryota</taxon>
        <taxon>Metazoa</taxon>
        <taxon>Chordata</taxon>
        <taxon>Craniata</taxon>
        <taxon>Vertebrata</taxon>
        <taxon>Euteleostomi</taxon>
        <taxon>Actinopterygii</taxon>
        <taxon>Neopterygii</taxon>
        <taxon>Teleostei</taxon>
        <taxon>Ostariophysi</taxon>
        <taxon>Gonorynchiformes</taxon>
        <taxon>Chanidae</taxon>
        <taxon>Chanos</taxon>
    </lineage>
</organism>
<dbReference type="InParanoid" id="A0A6J2VGQ8"/>
<dbReference type="GO" id="GO:0005922">
    <property type="term" value="C:connexin complex"/>
    <property type="evidence" value="ECO:0007669"/>
    <property type="project" value="InterPro"/>
</dbReference>
<feature type="domain" description="Connexin N-terminal" evidence="7">
    <location>
        <begin position="14"/>
        <end position="225"/>
    </location>
</feature>
<keyword evidence="8" id="KW-1185">Reference proteome</keyword>
<evidence type="ECO:0000313" key="8">
    <source>
        <dbReference type="Proteomes" id="UP000504632"/>
    </source>
</evidence>
<evidence type="ECO:0000256" key="3">
    <source>
        <dbReference type="ARBA" id="ARBA00022692"/>
    </source>
</evidence>
<accession>A0A6J2VGQ8</accession>
<evidence type="ECO:0000259" key="7">
    <source>
        <dbReference type="Pfam" id="PF00029"/>
    </source>
</evidence>
<dbReference type="CTD" id="100332365"/>
<feature type="transmembrane region" description="Helical" evidence="6">
    <location>
        <begin position="146"/>
        <end position="170"/>
    </location>
</feature>
<dbReference type="AlphaFoldDB" id="A0A6J2VGQ8"/>
<dbReference type="PANTHER" id="PTHR11984">
    <property type="entry name" value="CONNEXIN"/>
    <property type="match status" value="1"/>
</dbReference>
<dbReference type="PANTHER" id="PTHR11984:SF20">
    <property type="entry name" value="GAP JUNCTION BETA-1 PROTEIN"/>
    <property type="match status" value="1"/>
</dbReference>
<proteinExistence type="predicted"/>
<keyword evidence="5 6" id="KW-0472">Membrane</keyword>
<evidence type="ECO:0000256" key="5">
    <source>
        <dbReference type="ARBA" id="ARBA00023136"/>
    </source>
</evidence>
<reference evidence="9" key="1">
    <citation type="submission" date="2025-08" db="UniProtKB">
        <authorList>
            <consortium name="RefSeq"/>
        </authorList>
    </citation>
    <scope>IDENTIFICATION</scope>
</reference>
<protein>
    <submittedName>
        <fullName evidence="9">Gap junction beta-4 protein</fullName>
    </submittedName>
</protein>
<keyword evidence="2" id="KW-1003">Cell membrane</keyword>
<gene>
    <name evidence="9" type="primary">gjz1</name>
</gene>
<sequence length="237" mass="26790">MAAIVTGLIPILRTAVDSTTTYKARTLWFGFLCIRLVTLFVAELPWFKLDSDFSCNATSEVCTRDCYNEYFNRPAVVAWNFLFVLLLLSVLLMELFSSYLRSTFQKKAARGGGGVEMGPSGEQKGDAADRSGGMMIIDLHQQRSTLLFYLMSVVIRIVIEVWFVYILLFWNLAALDKEKFHCKKCHYTVACLVRAASEKRMSIYALVSISSLSILTNCLFCFYAIGHYLCNFCTQGS</sequence>
<comment type="subcellular location">
    <subcellularLocation>
        <location evidence="1">Cell membrane</location>
        <topology evidence="1">Multi-pass membrane protein</topology>
    </subcellularLocation>
</comment>
<dbReference type="GO" id="GO:0007267">
    <property type="term" value="P:cell-cell signaling"/>
    <property type="evidence" value="ECO:0007669"/>
    <property type="project" value="TreeGrafter"/>
</dbReference>